<feature type="coiled-coil region" evidence="1">
    <location>
        <begin position="69"/>
        <end position="103"/>
    </location>
</feature>
<organism evidence="2 3">
    <name type="scientific">Limnoraphis robusta CS-951</name>
    <dbReference type="NCBI Taxonomy" id="1637645"/>
    <lineage>
        <taxon>Bacteria</taxon>
        <taxon>Bacillati</taxon>
        <taxon>Cyanobacteriota</taxon>
        <taxon>Cyanophyceae</taxon>
        <taxon>Oscillatoriophycideae</taxon>
        <taxon>Oscillatoriales</taxon>
        <taxon>Sirenicapillariaceae</taxon>
        <taxon>Limnoraphis</taxon>
    </lineage>
</organism>
<evidence type="ECO:0000313" key="3">
    <source>
        <dbReference type="Proteomes" id="UP000033607"/>
    </source>
</evidence>
<dbReference type="RefSeq" id="WP_046278723.1">
    <property type="nucleotide sequence ID" value="NZ_LATL02000214.1"/>
</dbReference>
<proteinExistence type="predicted"/>
<protein>
    <submittedName>
        <fullName evidence="2">Uncharacterized protein</fullName>
    </submittedName>
</protein>
<dbReference type="OrthoDB" id="466024at2"/>
<keyword evidence="1" id="KW-0175">Coiled coil</keyword>
<dbReference type="AlphaFoldDB" id="A0A0F5YGA3"/>
<gene>
    <name evidence="2" type="ORF">WN50_11710</name>
</gene>
<dbReference type="EMBL" id="LATL02000214">
    <property type="protein sequence ID" value="KKD37916.1"/>
    <property type="molecule type" value="Genomic_DNA"/>
</dbReference>
<name>A0A0F5YGA3_9CYAN</name>
<comment type="caution">
    <text evidence="2">The sequence shown here is derived from an EMBL/GenBank/DDBJ whole genome shotgun (WGS) entry which is preliminary data.</text>
</comment>
<evidence type="ECO:0000313" key="2">
    <source>
        <dbReference type="EMBL" id="KKD37916.1"/>
    </source>
</evidence>
<accession>A0A0F5YGA3</accession>
<sequence>MSQVIEQFLSEWNQIKAQVDEVQAEYNSLCDKRSCFYVSVIFPKDNSPEAKAEFHQICQTQVAEWSVNLSELDRNIKTTHLKLKKVQAKLAVKQAKLYELQAQELWPKLCQQANIINQLAQKLDQEIQIFWQMAHDFKPRLEDWLPSPPKLAGFEEIITIPKIKQTEKGLQLFNQEIDFEEN</sequence>
<reference evidence="2 3" key="1">
    <citation type="submission" date="2015-06" db="EMBL/GenBank/DDBJ databases">
        <title>Draft genome assembly of filamentous brackish cyanobacterium Limnoraphis robusta strain CS-951.</title>
        <authorList>
            <person name="Willis A."/>
            <person name="Parks M."/>
            <person name="Burford M.A."/>
        </authorList>
    </citation>
    <scope>NUCLEOTIDE SEQUENCE [LARGE SCALE GENOMIC DNA]</scope>
    <source>
        <strain evidence="2 3">CS-951</strain>
    </source>
</reference>
<dbReference type="Proteomes" id="UP000033607">
    <property type="component" value="Unassembled WGS sequence"/>
</dbReference>
<evidence type="ECO:0000256" key="1">
    <source>
        <dbReference type="SAM" id="Coils"/>
    </source>
</evidence>